<accession>A0A1M7XZ49</accession>
<dbReference type="AlphaFoldDB" id="A0A1M7XZ49"/>
<dbReference type="Proteomes" id="UP000184603">
    <property type="component" value="Unassembled WGS sequence"/>
</dbReference>
<dbReference type="EMBL" id="FRFE01000003">
    <property type="protein sequence ID" value="SHO44400.1"/>
    <property type="molecule type" value="Genomic_DNA"/>
</dbReference>
<sequence>MSKDQLSAKEQSLFGKSKNPSNIMPQKLTLNSRIKFRCHPGVSCFTACCGGIKIVLTPYDILILTKRLGIPAHDFLHLYTLPTYLEQTDMPGVMIKMREEDNKCPFVTPEGCTVYSDRPSACRYYPVGMADFHEAGHKEEGGGEVSGADDKFYFVVKEDYCKGHEEDKEWTVAEWRADQGVDLRDDMNREWLRLVMRRKSHGQQAQLSEQAKRMFFMASTDLSHFKRFIFESSFLQTYDVDPEIIEKIKEDDVELLHFSYRYLASSLFGVQDPGFRIKEEKIQAKVSVMKQEQDESVLQAIRQYEALKADMDELKLKK</sequence>
<dbReference type="RefSeq" id="WP_073612097.1">
    <property type="nucleotide sequence ID" value="NZ_FRFE01000003.1"/>
</dbReference>
<dbReference type="STRING" id="1121416.SAMN02745220_00730"/>
<proteinExistence type="predicted"/>
<feature type="region of interest" description="Disordered" evidence="1">
    <location>
        <begin position="1"/>
        <end position="20"/>
    </location>
</feature>
<protein>
    <submittedName>
        <fullName evidence="2">Uncharacterized protein</fullName>
    </submittedName>
</protein>
<name>A0A1M7XZ49_9BACT</name>
<dbReference type="PANTHER" id="PTHR35866:SF1">
    <property type="entry name" value="YKGJ FAMILY CYSTEINE CLUSTER PROTEIN"/>
    <property type="match status" value="1"/>
</dbReference>
<dbReference type="InterPro" id="IPR005358">
    <property type="entry name" value="Puta_zinc/iron-chelating_dom"/>
</dbReference>
<evidence type="ECO:0000313" key="3">
    <source>
        <dbReference type="Proteomes" id="UP000184603"/>
    </source>
</evidence>
<evidence type="ECO:0000256" key="1">
    <source>
        <dbReference type="SAM" id="MobiDB-lite"/>
    </source>
</evidence>
<dbReference type="PANTHER" id="PTHR35866">
    <property type="entry name" value="PUTATIVE-RELATED"/>
    <property type="match status" value="1"/>
</dbReference>
<reference evidence="2 3" key="1">
    <citation type="submission" date="2016-12" db="EMBL/GenBank/DDBJ databases">
        <authorList>
            <person name="Song W.-J."/>
            <person name="Kurnit D.M."/>
        </authorList>
    </citation>
    <scope>NUCLEOTIDE SEQUENCE [LARGE SCALE GENOMIC DNA]</scope>
    <source>
        <strain evidence="2 3">DSM 18488</strain>
    </source>
</reference>
<dbReference type="OrthoDB" id="9810361at2"/>
<gene>
    <name evidence="2" type="ORF">SAMN02745220_00730</name>
</gene>
<organism evidence="2 3">
    <name type="scientific">Desulfopila aestuarii DSM 18488</name>
    <dbReference type="NCBI Taxonomy" id="1121416"/>
    <lineage>
        <taxon>Bacteria</taxon>
        <taxon>Pseudomonadati</taxon>
        <taxon>Thermodesulfobacteriota</taxon>
        <taxon>Desulfobulbia</taxon>
        <taxon>Desulfobulbales</taxon>
        <taxon>Desulfocapsaceae</taxon>
        <taxon>Desulfopila</taxon>
    </lineage>
</organism>
<keyword evidence="3" id="KW-1185">Reference proteome</keyword>
<evidence type="ECO:0000313" key="2">
    <source>
        <dbReference type="EMBL" id="SHO44400.1"/>
    </source>
</evidence>
<dbReference type="Pfam" id="PF03692">
    <property type="entry name" value="CxxCxxCC"/>
    <property type="match status" value="1"/>
</dbReference>